<dbReference type="Proteomes" id="UP000694925">
    <property type="component" value="Unplaced"/>
</dbReference>
<dbReference type="AlphaFoldDB" id="A0AAJ7IZ76"/>
<dbReference type="PANTHER" id="PTHR46455:SF6">
    <property type="entry name" value="RE22408P-RELATED"/>
    <property type="match status" value="1"/>
</dbReference>
<name>A0AAJ7IZ76_9HYME</name>
<dbReference type="PROSITE" id="PS50280">
    <property type="entry name" value="SET"/>
    <property type="match status" value="1"/>
</dbReference>
<dbReference type="CDD" id="cd20071">
    <property type="entry name" value="SET_SMYD"/>
    <property type="match status" value="1"/>
</dbReference>
<reference evidence="3" key="1">
    <citation type="submission" date="2025-08" db="UniProtKB">
        <authorList>
            <consortium name="RefSeq"/>
        </authorList>
    </citation>
    <scope>IDENTIFICATION</scope>
    <source>
        <tissue evidence="3">Whole body</tissue>
    </source>
</reference>
<dbReference type="PANTHER" id="PTHR46455">
    <property type="entry name" value="SET AND MYND DOMAIN CONTAINING, ARTHROPOD-SPECIFIC, MEMBER 4, ISOFORM A"/>
    <property type="match status" value="1"/>
</dbReference>
<evidence type="ECO:0000313" key="3">
    <source>
        <dbReference type="RefSeq" id="XP_017880186.1"/>
    </source>
</evidence>
<dbReference type="GeneID" id="108625016"/>
<organism evidence="2 3">
    <name type="scientific">Ceratina calcarata</name>
    <dbReference type="NCBI Taxonomy" id="156304"/>
    <lineage>
        <taxon>Eukaryota</taxon>
        <taxon>Metazoa</taxon>
        <taxon>Ecdysozoa</taxon>
        <taxon>Arthropoda</taxon>
        <taxon>Hexapoda</taxon>
        <taxon>Insecta</taxon>
        <taxon>Pterygota</taxon>
        <taxon>Neoptera</taxon>
        <taxon>Endopterygota</taxon>
        <taxon>Hymenoptera</taxon>
        <taxon>Apocrita</taxon>
        <taxon>Aculeata</taxon>
        <taxon>Apoidea</taxon>
        <taxon>Anthophila</taxon>
        <taxon>Apidae</taxon>
        <taxon>Ceratina</taxon>
        <taxon>Zadontomerus</taxon>
    </lineage>
</organism>
<dbReference type="Gene3D" id="6.10.140.2220">
    <property type="match status" value="1"/>
</dbReference>
<accession>A0AAJ7IZ76</accession>
<dbReference type="RefSeq" id="XP_017880186.1">
    <property type="nucleotide sequence ID" value="XM_018024697.2"/>
</dbReference>
<dbReference type="GO" id="GO:0008276">
    <property type="term" value="F:protein methyltransferase activity"/>
    <property type="evidence" value="ECO:0007669"/>
    <property type="project" value="UniProtKB-ARBA"/>
</dbReference>
<dbReference type="GO" id="GO:0008170">
    <property type="term" value="F:N-methyltransferase activity"/>
    <property type="evidence" value="ECO:0007669"/>
    <property type="project" value="UniProtKB-ARBA"/>
</dbReference>
<dbReference type="InterPro" id="IPR053010">
    <property type="entry name" value="SET_SmydA-8"/>
</dbReference>
<dbReference type="GO" id="GO:0008757">
    <property type="term" value="F:S-adenosylmethionine-dependent methyltransferase activity"/>
    <property type="evidence" value="ECO:0007669"/>
    <property type="project" value="UniProtKB-ARBA"/>
</dbReference>
<protein>
    <submittedName>
        <fullName evidence="3">SET domain-containing protein SmydA-8-like</fullName>
    </submittedName>
</protein>
<dbReference type="InterPro" id="IPR001214">
    <property type="entry name" value="SET_dom"/>
</dbReference>
<sequence>MKSTPVLKYKVSQSEKLGRYLQAAKDLNPGEVILRETPITVGPITSSKDLLCLSCLRSLPKIKKVPQYVCSRCKIAPLCGTACEERGRHHTVDECEIFQANKLRLSASNIEDITGVLLPLRLWLLKRNTELWTRIESLEAHMDKRRDTPVWIDREESVVNVMKSLGLVSEDDASVLETLQRLCGVLDVNTFELRSPGGLDGLLLRGLYLEASLMAHDCRGNTHLTVDDNFQLTVYASLPIKQGDTIFFNYTSSLLGTLGRREHLLGGKYFECECSLCKDPYELGSYMSSILCPRCRRGYIGMQNPLTKFPFEKVTRWRCEKCRGSIGGRLVRATLNISRSLIDDVDEGDIEELESLTTKLLKSFHPNHFLMLALKQKLLAAYRREVSTPNPRKKILRKMLNACKDMHDVLEIVEPGISRLKGIMLYEMHLPLVLLANRSYSANEISPTELASRLEEAGGLLKKSLTMLLLEPADTPEGKLAKRALQELKGLNQNIIDVKTFAERPRKNKSHKNK</sequence>
<dbReference type="SUPFAM" id="SSF82199">
    <property type="entry name" value="SET domain"/>
    <property type="match status" value="1"/>
</dbReference>
<evidence type="ECO:0000313" key="2">
    <source>
        <dbReference type="Proteomes" id="UP000694925"/>
    </source>
</evidence>
<feature type="domain" description="SET" evidence="1">
    <location>
        <begin position="5"/>
        <end position="251"/>
    </location>
</feature>
<evidence type="ECO:0000259" key="1">
    <source>
        <dbReference type="PROSITE" id="PS50280"/>
    </source>
</evidence>
<dbReference type="Gene3D" id="2.170.270.10">
    <property type="entry name" value="SET domain"/>
    <property type="match status" value="1"/>
</dbReference>
<dbReference type="KEGG" id="ccal:108625016"/>
<gene>
    <name evidence="3" type="primary">LOC108625016</name>
</gene>
<proteinExistence type="predicted"/>
<dbReference type="Gene3D" id="1.10.220.160">
    <property type="match status" value="1"/>
</dbReference>
<dbReference type="InterPro" id="IPR046341">
    <property type="entry name" value="SET_dom_sf"/>
</dbReference>
<keyword evidence="2" id="KW-1185">Reference proteome</keyword>